<protein>
    <submittedName>
        <fullName evidence="2">Uncharacterized protein</fullName>
    </submittedName>
</protein>
<organism evidence="2 3">
    <name type="scientific">Halorubrum halodurans</name>
    <dbReference type="NCBI Taxonomy" id="1383851"/>
    <lineage>
        <taxon>Archaea</taxon>
        <taxon>Methanobacteriati</taxon>
        <taxon>Methanobacteriota</taxon>
        <taxon>Stenosarchaea group</taxon>
        <taxon>Halobacteria</taxon>
        <taxon>Halobacteriales</taxon>
        <taxon>Haloferacaceae</taxon>
        <taxon>Halorubrum</taxon>
    </lineage>
</organism>
<name>A0A256IDD1_9EURY</name>
<dbReference type="EMBL" id="NHPJ01000126">
    <property type="protein sequence ID" value="OYR54326.1"/>
    <property type="molecule type" value="Genomic_DNA"/>
</dbReference>
<feature type="compositionally biased region" description="Basic and acidic residues" evidence="1">
    <location>
        <begin position="164"/>
        <end position="181"/>
    </location>
</feature>
<gene>
    <name evidence="2" type="ORF">DJ70_14170</name>
</gene>
<dbReference type="AlphaFoldDB" id="A0A256IDD1"/>
<dbReference type="Proteomes" id="UP000216308">
    <property type="component" value="Unassembled WGS sequence"/>
</dbReference>
<sequence length="181" mass="20294">MPRDVIELDLEEEADALGDRLDELAEAELDGELESSQARRLAGDVQQQMWALEEALEEHPDATWSIREFTPGEKAELTGLIRRTKEQAERTGQDDVESALDNYWAAAGLVDAPFLEDVDASDLHERIMAVRDKPNPYLVQWLADRVTEENTLGNGKRSSYAERLAAKQQDRSDEPSSAKPS</sequence>
<evidence type="ECO:0000256" key="1">
    <source>
        <dbReference type="SAM" id="MobiDB-lite"/>
    </source>
</evidence>
<evidence type="ECO:0000313" key="3">
    <source>
        <dbReference type="Proteomes" id="UP000216308"/>
    </source>
</evidence>
<reference evidence="2 3" key="1">
    <citation type="journal article" date="2014" name="Front. Microbiol.">
        <title>Population and genomic analysis of the genus Halorubrum.</title>
        <authorList>
            <person name="Fullmer M.S."/>
            <person name="Soucy S.M."/>
            <person name="Swithers K.S."/>
            <person name="Makkay A.M."/>
            <person name="Wheeler R."/>
            <person name="Ventosa A."/>
            <person name="Gogarten J.P."/>
            <person name="Papke R.T."/>
        </authorList>
    </citation>
    <scope>NUCLEOTIDE SEQUENCE [LARGE SCALE GENOMIC DNA]</scope>
    <source>
        <strain evidence="2 3">Cb34</strain>
    </source>
</reference>
<comment type="caution">
    <text evidence="2">The sequence shown here is derived from an EMBL/GenBank/DDBJ whole genome shotgun (WGS) entry which is preliminary data.</text>
</comment>
<proteinExistence type="predicted"/>
<keyword evidence="3" id="KW-1185">Reference proteome</keyword>
<accession>A0A256IDD1</accession>
<dbReference type="RefSeq" id="WP_094534103.1">
    <property type="nucleotide sequence ID" value="NZ_NHPJ01000126.1"/>
</dbReference>
<evidence type="ECO:0000313" key="2">
    <source>
        <dbReference type="EMBL" id="OYR54326.1"/>
    </source>
</evidence>
<dbReference type="OrthoDB" id="275591at2157"/>
<feature type="region of interest" description="Disordered" evidence="1">
    <location>
        <begin position="148"/>
        <end position="181"/>
    </location>
</feature>